<dbReference type="InterPro" id="IPR036676">
    <property type="entry name" value="PurM-like_C_sf"/>
</dbReference>
<reference evidence="2 3" key="1">
    <citation type="journal article" date="2016" name="Sci. Rep.">
        <title>Metabolic traits of an uncultured archaeal lineage -MSBL1- from brine pools of the Red Sea.</title>
        <authorList>
            <person name="Mwirichia R."/>
            <person name="Alam I."/>
            <person name="Rashid M."/>
            <person name="Vinu M."/>
            <person name="Ba-Alawi W."/>
            <person name="Anthony Kamau A."/>
            <person name="Kamanda Ngugi D."/>
            <person name="Goker M."/>
            <person name="Klenk H.P."/>
            <person name="Bajic V."/>
            <person name="Stingl U."/>
        </authorList>
    </citation>
    <scope>NUCLEOTIDE SEQUENCE [LARGE SCALE GENOMIC DNA]</scope>
    <source>
        <strain evidence="2">SCGC-AAA259J03</strain>
    </source>
</reference>
<dbReference type="EMBL" id="LHXT01000113">
    <property type="protein sequence ID" value="KXA96293.1"/>
    <property type="molecule type" value="Genomic_DNA"/>
</dbReference>
<name>A0A656YV65_9EURY</name>
<evidence type="ECO:0000259" key="1">
    <source>
        <dbReference type="Pfam" id="PF02769"/>
    </source>
</evidence>
<dbReference type="PANTHER" id="PTHR30303:SF4">
    <property type="entry name" value="HYDROGENASE EXPRESSION_FORMATION PROTEIN HYPE"/>
    <property type="match status" value="1"/>
</dbReference>
<dbReference type="Proteomes" id="UP000070257">
    <property type="component" value="Unassembled WGS sequence"/>
</dbReference>
<keyword evidence="3" id="KW-1185">Reference proteome</keyword>
<gene>
    <name evidence="2" type="ORF">AKJ39_04795</name>
</gene>
<proteinExistence type="predicted"/>
<dbReference type="InterPro" id="IPR010918">
    <property type="entry name" value="PurM-like_C_dom"/>
</dbReference>
<accession>A0A656YV65</accession>
<evidence type="ECO:0000313" key="3">
    <source>
        <dbReference type="Proteomes" id="UP000070257"/>
    </source>
</evidence>
<feature type="domain" description="PurM-like C-terminal" evidence="1">
    <location>
        <begin position="9"/>
        <end position="167"/>
    </location>
</feature>
<sequence>GWVSAAQAKPGDRLLFTKSAAVEGTFILALDRGEELEREYGPDLVDRAESFREKLSVVPDALTAIETGGVHAMHDPTEGGLAGGLHELADASQVGFSIDSEKIPVAEETRKICNYFEIDPIRTIGSGSLLICVNPEKCEEVIDSLEGAGIGVSNIGSVLKNKEKRVIDGKTLEFPEQDELWKIFE</sequence>
<feature type="non-terminal residue" evidence="2">
    <location>
        <position position="1"/>
    </location>
</feature>
<protein>
    <recommendedName>
        <fullName evidence="1">PurM-like C-terminal domain-containing protein</fullName>
    </recommendedName>
</protein>
<dbReference type="Pfam" id="PF02769">
    <property type="entry name" value="AIRS_C"/>
    <property type="match status" value="1"/>
</dbReference>
<dbReference type="PANTHER" id="PTHR30303">
    <property type="entry name" value="HYDROGENASE ISOENZYMES FORMATION PROTEIN HYPE"/>
    <property type="match status" value="1"/>
</dbReference>
<dbReference type="GO" id="GO:0051604">
    <property type="term" value="P:protein maturation"/>
    <property type="evidence" value="ECO:0007669"/>
    <property type="project" value="TreeGrafter"/>
</dbReference>
<organism evidence="2 3">
    <name type="scientific">candidate division MSBL1 archaeon SCGC-AAA259J03</name>
    <dbReference type="NCBI Taxonomy" id="1698269"/>
    <lineage>
        <taxon>Archaea</taxon>
        <taxon>Methanobacteriati</taxon>
        <taxon>Methanobacteriota</taxon>
        <taxon>candidate division MSBL1</taxon>
    </lineage>
</organism>
<dbReference type="Gene3D" id="3.90.650.10">
    <property type="entry name" value="PurM-like C-terminal domain"/>
    <property type="match status" value="1"/>
</dbReference>
<dbReference type="SUPFAM" id="SSF56042">
    <property type="entry name" value="PurM C-terminal domain-like"/>
    <property type="match status" value="1"/>
</dbReference>
<evidence type="ECO:0000313" key="2">
    <source>
        <dbReference type="EMBL" id="KXA96293.1"/>
    </source>
</evidence>
<comment type="caution">
    <text evidence="2">The sequence shown here is derived from an EMBL/GenBank/DDBJ whole genome shotgun (WGS) entry which is preliminary data.</text>
</comment>
<dbReference type="InterPro" id="IPR011854">
    <property type="entry name" value="HypE"/>
</dbReference>
<dbReference type="AlphaFoldDB" id="A0A656YV65"/>